<dbReference type="AlphaFoldDB" id="A0ABD3RWA2"/>
<dbReference type="GO" id="GO:0005634">
    <property type="term" value="C:nucleus"/>
    <property type="evidence" value="ECO:0007669"/>
    <property type="project" value="UniProtKB-SubCell"/>
</dbReference>
<protein>
    <recommendedName>
        <fullName evidence="8">PHD-type domain-containing protein</fullName>
    </recommendedName>
</protein>
<feature type="compositionally biased region" description="Acidic residues" evidence="7">
    <location>
        <begin position="336"/>
        <end position="355"/>
    </location>
</feature>
<keyword evidence="4" id="KW-0862">Zinc</keyword>
<proteinExistence type="predicted"/>
<dbReference type="InterPro" id="IPR013083">
    <property type="entry name" value="Znf_RING/FYVE/PHD"/>
</dbReference>
<dbReference type="PROSITE" id="PS50016">
    <property type="entry name" value="ZF_PHD_2"/>
    <property type="match status" value="1"/>
</dbReference>
<keyword evidence="10" id="KW-1185">Reference proteome</keyword>
<feature type="compositionally biased region" description="Low complexity" evidence="7">
    <location>
        <begin position="24"/>
        <end position="35"/>
    </location>
</feature>
<dbReference type="SUPFAM" id="SSF57903">
    <property type="entry name" value="FYVE/PHD zinc finger"/>
    <property type="match status" value="2"/>
</dbReference>
<feature type="region of interest" description="Disordered" evidence="7">
    <location>
        <begin position="164"/>
        <end position="227"/>
    </location>
</feature>
<keyword evidence="3 6" id="KW-0863">Zinc-finger</keyword>
<feature type="domain" description="PHD-type" evidence="8">
    <location>
        <begin position="801"/>
        <end position="864"/>
    </location>
</feature>
<name>A0ABD3RWA2_9STRA</name>
<feature type="compositionally biased region" description="Basic residues" evidence="7">
    <location>
        <begin position="72"/>
        <end position="81"/>
    </location>
</feature>
<feature type="compositionally biased region" description="Low complexity" evidence="7">
    <location>
        <begin position="1016"/>
        <end position="1026"/>
    </location>
</feature>
<feature type="compositionally biased region" description="Basic and acidic residues" evidence="7">
    <location>
        <begin position="356"/>
        <end position="369"/>
    </location>
</feature>
<evidence type="ECO:0000256" key="1">
    <source>
        <dbReference type="ARBA" id="ARBA00004123"/>
    </source>
</evidence>
<evidence type="ECO:0000256" key="6">
    <source>
        <dbReference type="PROSITE-ProRule" id="PRU00146"/>
    </source>
</evidence>
<dbReference type="InterPro" id="IPR019787">
    <property type="entry name" value="Znf_PHD-finger"/>
</dbReference>
<feature type="compositionally biased region" description="Low complexity" evidence="7">
    <location>
        <begin position="188"/>
        <end position="201"/>
    </location>
</feature>
<evidence type="ECO:0000313" key="10">
    <source>
        <dbReference type="Proteomes" id="UP001530377"/>
    </source>
</evidence>
<dbReference type="Proteomes" id="UP001530377">
    <property type="component" value="Unassembled WGS sequence"/>
</dbReference>
<feature type="region of interest" description="Disordered" evidence="7">
    <location>
        <begin position="1098"/>
        <end position="1153"/>
    </location>
</feature>
<accession>A0ABD3RWA2</accession>
<dbReference type="InterPro" id="IPR019786">
    <property type="entry name" value="Zinc_finger_PHD-type_CS"/>
</dbReference>
<feature type="compositionally biased region" description="Basic residues" evidence="7">
    <location>
        <begin position="1034"/>
        <end position="1046"/>
    </location>
</feature>
<keyword evidence="5" id="KW-0539">Nucleus</keyword>
<evidence type="ECO:0000256" key="3">
    <source>
        <dbReference type="ARBA" id="ARBA00022771"/>
    </source>
</evidence>
<gene>
    <name evidence="9" type="ORF">ACHAXA_009896</name>
</gene>
<feature type="region of interest" description="Disordered" evidence="7">
    <location>
        <begin position="256"/>
        <end position="280"/>
    </location>
</feature>
<dbReference type="EMBL" id="JALLPB020000147">
    <property type="protein sequence ID" value="KAL3816471.1"/>
    <property type="molecule type" value="Genomic_DNA"/>
</dbReference>
<feature type="compositionally biased region" description="Basic and acidic residues" evidence="7">
    <location>
        <begin position="1105"/>
        <end position="1115"/>
    </location>
</feature>
<reference evidence="9 10" key="1">
    <citation type="submission" date="2024-10" db="EMBL/GenBank/DDBJ databases">
        <title>Updated reference genomes for cyclostephanoid diatoms.</title>
        <authorList>
            <person name="Roberts W.R."/>
            <person name="Alverson A.J."/>
        </authorList>
    </citation>
    <scope>NUCLEOTIDE SEQUENCE [LARGE SCALE GENOMIC DNA]</scope>
    <source>
        <strain evidence="9 10">AJA228-03</strain>
    </source>
</reference>
<evidence type="ECO:0000313" key="9">
    <source>
        <dbReference type="EMBL" id="KAL3816471.1"/>
    </source>
</evidence>
<evidence type="ECO:0000256" key="4">
    <source>
        <dbReference type="ARBA" id="ARBA00022833"/>
    </source>
</evidence>
<comment type="caution">
    <text evidence="9">The sequence shown here is derived from an EMBL/GenBank/DDBJ whole genome shotgun (WGS) entry which is preliminary data.</text>
</comment>
<feature type="region of interest" description="Disordered" evidence="7">
    <location>
        <begin position="1"/>
        <end position="100"/>
    </location>
</feature>
<dbReference type="GO" id="GO:0008270">
    <property type="term" value="F:zinc ion binding"/>
    <property type="evidence" value="ECO:0007669"/>
    <property type="project" value="UniProtKB-KW"/>
</dbReference>
<dbReference type="PANTHER" id="PTHR12628:SF10">
    <property type="entry name" value="HOMEOBOX DOMAIN-CONTAINING PROTEIN"/>
    <property type="match status" value="1"/>
</dbReference>
<dbReference type="Pfam" id="PF00628">
    <property type="entry name" value="PHD"/>
    <property type="match status" value="1"/>
</dbReference>
<dbReference type="InterPro" id="IPR011011">
    <property type="entry name" value="Znf_FYVE_PHD"/>
</dbReference>
<dbReference type="PANTHER" id="PTHR12628">
    <property type="entry name" value="POLYCOMB-LIKE TRANSCRIPTION FACTOR"/>
    <property type="match status" value="1"/>
</dbReference>
<dbReference type="SMART" id="SM00249">
    <property type="entry name" value="PHD"/>
    <property type="match status" value="2"/>
</dbReference>
<feature type="region of interest" description="Disordered" evidence="7">
    <location>
        <begin position="329"/>
        <end position="369"/>
    </location>
</feature>
<evidence type="ECO:0000259" key="8">
    <source>
        <dbReference type="PROSITE" id="PS50016"/>
    </source>
</evidence>
<dbReference type="InterPro" id="IPR001965">
    <property type="entry name" value="Znf_PHD"/>
</dbReference>
<evidence type="ECO:0000256" key="5">
    <source>
        <dbReference type="ARBA" id="ARBA00023242"/>
    </source>
</evidence>
<sequence length="1153" mass="127218">MLGIGAAVGTKVAKRKGGRGEGEGPSSSSSSSSSSAVDAGPPTSIARRHDDDATQSATNATTKTTDVASMKAARRVVGRNRRPPERYVARPSKSGWGVKDGDLAFLSGGYGIRGWRKEEDDGTADGGKGCDLDGVFSMGEDASDANTTKDATITAMATITNENYQSPSNGVATIRPKNRLSTTKSKRTSTTGSASAARSSTEAPADTPSAAGVEAAGTPMANRITNRKRMIEVKTGASAPSENRRRRTTVAAAVVGAGGRRKSAPVSGRTDINANDDGTTVPAGNDAARCAVLFERHDLDDNDVSNEYDDVACCLCKCAVDFSDKSFFAKPSNSNEDVEDDDVSPTEPIGEDVDECTSRDGDGKSTRSIDAEVDNDKKHSVLLPYRFYDPGNALILCDGPAHAKARKRGNDGKGQSREEYRCDRAYHQRCHFVPVLSIPRGPWRCLICRYRDEDYNTKERASRKVKGGSSGERERVTLTDSELNAIFRCVPICPPMSSRDDESSMVNRDRMEVVSRSDEEEMPSVENCKTIPNAESSMNPNIKGIVEYNEESSRCTDIAPDKTEHDYKIVKLERRFEALSAHMKAHLLHAELTVRSRGIIKSSLSTIRTAEHSLRSITETAKARKALAERIESQELGLPQELCQCVMRIAASKMRVRELILNLECVIRAIPQRHDVSNVIQSLNVPNPCTAEEDMDDGTTTDVCDPISELMKWYLQQSLSGTNANKEAHVIDATTATAADAATLFDEMKINDNKIRDSLLYLFPEGTLKRRRHEPRTGEAHINKETRGEDDSCVTSISLDDLVCWNCHGSHATDENDMILCDGIGCYRSFHMKCVEPQLSYDDVHKNTSREEDDDWFCPLCTATANLTHFAQMEYLGDDYWESPSNKRQICDNNINGKSEQKMKEWENAKDVFPEATFELRVAQKMKDNIRDEEMTTFLAQSLGIFTGSLLKDEKSESSNDNHFLLSEEDESDDDYDHEALESLDDESFAEDRDMERQLVKEKIGKEELDALSVTSSDGSDSSGGDNDIDSRTRRPRRSKRKKFPLSKKIDNGDDDTSSDTNVAVPPLDVGTVDIANILRGKRRRTQVDYRKLADVMFGDESDDEAKGAKKEYTFKPKVRGRRGHRGRQQNSDEDDGDDVDGDCSESDTNSNC</sequence>
<feature type="compositionally biased region" description="Low complexity" evidence="7">
    <location>
        <begin position="54"/>
        <end position="68"/>
    </location>
</feature>
<evidence type="ECO:0000256" key="2">
    <source>
        <dbReference type="ARBA" id="ARBA00022723"/>
    </source>
</evidence>
<organism evidence="9 10">
    <name type="scientific">Cyclostephanos tholiformis</name>
    <dbReference type="NCBI Taxonomy" id="382380"/>
    <lineage>
        <taxon>Eukaryota</taxon>
        <taxon>Sar</taxon>
        <taxon>Stramenopiles</taxon>
        <taxon>Ochrophyta</taxon>
        <taxon>Bacillariophyta</taxon>
        <taxon>Coscinodiscophyceae</taxon>
        <taxon>Thalassiosirophycidae</taxon>
        <taxon>Stephanodiscales</taxon>
        <taxon>Stephanodiscaceae</taxon>
        <taxon>Cyclostephanos</taxon>
    </lineage>
</organism>
<dbReference type="PROSITE" id="PS01359">
    <property type="entry name" value="ZF_PHD_1"/>
    <property type="match status" value="1"/>
</dbReference>
<comment type="subcellular location">
    <subcellularLocation>
        <location evidence="1">Nucleus</location>
    </subcellularLocation>
</comment>
<feature type="region of interest" description="Disordered" evidence="7">
    <location>
        <begin position="1010"/>
        <end position="1067"/>
    </location>
</feature>
<evidence type="ECO:0000256" key="7">
    <source>
        <dbReference type="SAM" id="MobiDB-lite"/>
    </source>
</evidence>
<feature type="compositionally biased region" description="Acidic residues" evidence="7">
    <location>
        <begin position="1132"/>
        <end position="1146"/>
    </location>
</feature>
<feature type="compositionally biased region" description="Basic residues" evidence="7">
    <location>
        <begin position="1117"/>
        <end position="1128"/>
    </location>
</feature>
<keyword evidence="2" id="KW-0479">Metal-binding</keyword>
<dbReference type="Gene3D" id="3.30.40.10">
    <property type="entry name" value="Zinc/RING finger domain, C3HC4 (zinc finger)"/>
    <property type="match status" value="2"/>
</dbReference>